<dbReference type="AlphaFoldDB" id="A0ABD2MPM9"/>
<evidence type="ECO:0000256" key="2">
    <source>
        <dbReference type="ARBA" id="ARBA00022737"/>
    </source>
</evidence>
<evidence type="ECO:0000313" key="3">
    <source>
        <dbReference type="EMBL" id="KAL3268360.1"/>
    </source>
</evidence>
<dbReference type="PANTHER" id="PTHR45632:SF3">
    <property type="entry name" value="KELCH-LIKE PROTEIN 32"/>
    <property type="match status" value="1"/>
</dbReference>
<keyword evidence="1" id="KW-0880">Kelch repeat</keyword>
<dbReference type="EMBL" id="JABFTP020000021">
    <property type="protein sequence ID" value="KAL3268360.1"/>
    <property type="molecule type" value="Genomic_DNA"/>
</dbReference>
<evidence type="ECO:0000256" key="1">
    <source>
        <dbReference type="ARBA" id="ARBA00022441"/>
    </source>
</evidence>
<dbReference type="SMART" id="SM00612">
    <property type="entry name" value="Kelch"/>
    <property type="match status" value="2"/>
</dbReference>
<protein>
    <submittedName>
        <fullName evidence="3">Uncharacterized protein</fullName>
    </submittedName>
</protein>
<dbReference type="Proteomes" id="UP001516400">
    <property type="component" value="Unassembled WGS sequence"/>
</dbReference>
<evidence type="ECO:0000313" key="4">
    <source>
        <dbReference type="Proteomes" id="UP001516400"/>
    </source>
</evidence>
<comment type="caution">
    <text evidence="3">The sequence shown here is derived from an EMBL/GenBank/DDBJ whole genome shotgun (WGS) entry which is preliminary data.</text>
</comment>
<dbReference type="Pfam" id="PF24681">
    <property type="entry name" value="Kelch_KLHDC2_KLHL20_DRC7"/>
    <property type="match status" value="1"/>
</dbReference>
<dbReference type="InterPro" id="IPR015915">
    <property type="entry name" value="Kelch-typ_b-propeller"/>
</dbReference>
<organism evidence="3 4">
    <name type="scientific">Cryptolaemus montrouzieri</name>
    <dbReference type="NCBI Taxonomy" id="559131"/>
    <lineage>
        <taxon>Eukaryota</taxon>
        <taxon>Metazoa</taxon>
        <taxon>Ecdysozoa</taxon>
        <taxon>Arthropoda</taxon>
        <taxon>Hexapoda</taxon>
        <taxon>Insecta</taxon>
        <taxon>Pterygota</taxon>
        <taxon>Neoptera</taxon>
        <taxon>Endopterygota</taxon>
        <taxon>Coleoptera</taxon>
        <taxon>Polyphaga</taxon>
        <taxon>Cucujiformia</taxon>
        <taxon>Coccinelloidea</taxon>
        <taxon>Coccinellidae</taxon>
        <taxon>Scymninae</taxon>
        <taxon>Scymnini</taxon>
        <taxon>Cryptolaemus</taxon>
    </lineage>
</organism>
<sequence>MTENQAALVIQQAYKKYMKTKSERYGLYGQYTPITEDMRLLFTDSRNNFFRLNMNRLSKSALGPEKKVYITDTSLFYSERESILIFGGLDPHGIFGTGRNTGKEIFRYVPHQNQWEIVGELPEPRQHHCVAFMKGRVYLVGGADPRDDDVRGKSIVVDTVWSFEPVKRSWFSEGSLNIPRKSFGLVVHKNHLLAIGGQDRQYKLVDILSNYLTSHEYKLFAKMGFPQQSNHISCKTMLVILVNINTSKYSRNTYQYL</sequence>
<proteinExistence type="predicted"/>
<gene>
    <name evidence="3" type="ORF">HHI36_007476</name>
</gene>
<name>A0ABD2MPM9_9CUCU</name>
<dbReference type="SUPFAM" id="SSF117281">
    <property type="entry name" value="Kelch motif"/>
    <property type="match status" value="1"/>
</dbReference>
<dbReference type="PANTHER" id="PTHR45632">
    <property type="entry name" value="LD33804P"/>
    <property type="match status" value="1"/>
</dbReference>
<dbReference type="InterPro" id="IPR006652">
    <property type="entry name" value="Kelch_1"/>
</dbReference>
<keyword evidence="2" id="KW-0677">Repeat</keyword>
<keyword evidence="4" id="KW-1185">Reference proteome</keyword>
<reference evidence="3 4" key="1">
    <citation type="journal article" date="2021" name="BMC Biol.">
        <title>Horizontally acquired antibacterial genes associated with adaptive radiation of ladybird beetles.</title>
        <authorList>
            <person name="Li H.S."/>
            <person name="Tang X.F."/>
            <person name="Huang Y.H."/>
            <person name="Xu Z.Y."/>
            <person name="Chen M.L."/>
            <person name="Du X.Y."/>
            <person name="Qiu B.Y."/>
            <person name="Chen P.T."/>
            <person name="Zhang W."/>
            <person name="Slipinski A."/>
            <person name="Escalona H.E."/>
            <person name="Waterhouse R.M."/>
            <person name="Zwick A."/>
            <person name="Pang H."/>
        </authorList>
    </citation>
    <scope>NUCLEOTIDE SEQUENCE [LARGE SCALE GENOMIC DNA]</scope>
    <source>
        <strain evidence="3">SYSU2018</strain>
    </source>
</reference>
<dbReference type="Gene3D" id="2.120.10.80">
    <property type="entry name" value="Kelch-type beta propeller"/>
    <property type="match status" value="1"/>
</dbReference>
<accession>A0ABD2MPM9</accession>